<dbReference type="InterPro" id="IPR000994">
    <property type="entry name" value="Pept_M24"/>
</dbReference>
<dbReference type="GO" id="GO:0046872">
    <property type="term" value="F:metal ion binding"/>
    <property type="evidence" value="ECO:0007669"/>
    <property type="project" value="UniProtKB-UniRule"/>
</dbReference>
<dbReference type="CDD" id="cd01086">
    <property type="entry name" value="MetAP1"/>
    <property type="match status" value="1"/>
</dbReference>
<dbReference type="InterPro" id="IPR002467">
    <property type="entry name" value="Pept_M24A_MAP1"/>
</dbReference>
<dbReference type="EMBL" id="CP000513">
    <property type="protein sequence ID" value="ABQ13153.1"/>
    <property type="molecule type" value="Genomic_DNA"/>
</dbReference>
<dbReference type="PRINTS" id="PR00599">
    <property type="entry name" value="MAPEPTIDASE"/>
</dbReference>
<dbReference type="RefSeq" id="WP_012031056.1">
    <property type="nucleotide sequence ID" value="NC_009446.1"/>
</dbReference>
<dbReference type="KEGG" id="dno:DNO_0724"/>
<comment type="cofactor">
    <cofactor evidence="6">
        <name>Co(2+)</name>
        <dbReference type="ChEBI" id="CHEBI:48828"/>
    </cofactor>
    <cofactor evidence="6">
        <name>Zn(2+)</name>
        <dbReference type="ChEBI" id="CHEBI:29105"/>
    </cofactor>
    <cofactor evidence="6">
        <name>Mn(2+)</name>
        <dbReference type="ChEBI" id="CHEBI:29035"/>
    </cofactor>
    <cofactor evidence="6">
        <name>Fe(2+)</name>
        <dbReference type="ChEBI" id="CHEBI:29033"/>
    </cofactor>
    <text evidence="6">Binds 2 divalent metal cations per subunit. Has a high-affinity and a low affinity metal-binding site. The true nature of the physiological cofactor is under debate. The enzyme is active with cobalt, zinc, manganese or divalent iron ions. Most likely, methionine aminopeptidases function as mononuclear Fe(2+)-metalloproteases under physiological conditions, and the catalytically relevant metal-binding site has been assigned to the histidine-containing high-affinity site.</text>
</comment>
<dbReference type="PANTHER" id="PTHR43330">
    <property type="entry name" value="METHIONINE AMINOPEPTIDASE"/>
    <property type="match status" value="1"/>
</dbReference>
<comment type="similarity">
    <text evidence="6">Belongs to the peptidase M24A family. Methionine aminopeptidase type 1 subfamily.</text>
</comment>
<comment type="function">
    <text evidence="1 6">Removes the N-terminal methionine from nascent proteins. The N-terminal methionine is often cleaved when the second residue in the primary sequence is small and uncharged (Met-Ala-, Cys, Gly, Pro, Ser, Thr, or Val). Requires deformylation of the N(alpha)-formylated initiator methionine before it can be hydrolyzed.</text>
</comment>
<dbReference type="HAMAP" id="MF_01974">
    <property type="entry name" value="MetAP_1"/>
    <property type="match status" value="1"/>
</dbReference>
<feature type="binding site" evidence="6">
    <location>
        <position position="80"/>
    </location>
    <ligand>
        <name>substrate</name>
    </ligand>
</feature>
<keyword evidence="5 6" id="KW-0378">Hydrolase</keyword>
<evidence type="ECO:0000313" key="10">
    <source>
        <dbReference type="Proteomes" id="UP000000248"/>
    </source>
</evidence>
<dbReference type="InterPro" id="IPR001714">
    <property type="entry name" value="Pept_M24_MAP"/>
</dbReference>
<reference evidence="9 10" key="1">
    <citation type="journal article" date="2007" name="Nat. Biotechnol.">
        <title>Genome sequence and identification of candidate vaccine antigens from the animal pathogen Dichelobacter nodosus.</title>
        <authorList>
            <person name="Myers G.S."/>
            <person name="Parker D."/>
            <person name="Al-Hasani K."/>
            <person name="Kennan R.M."/>
            <person name="Seemann T."/>
            <person name="Ren Q."/>
            <person name="Badger J.H."/>
            <person name="Selengut J.D."/>
            <person name="Deboy R.T."/>
            <person name="Tettelin H."/>
            <person name="Boyce J.D."/>
            <person name="McCarl V.P."/>
            <person name="Han X."/>
            <person name="Nelson W.C."/>
            <person name="Madupu R."/>
            <person name="Mohamoud Y."/>
            <person name="Holley T."/>
            <person name="Fedorova N."/>
            <person name="Khouri H."/>
            <person name="Bottomley S.P."/>
            <person name="Whittington R.J."/>
            <person name="Adler B."/>
            <person name="Songer J.G."/>
            <person name="Rood J.I."/>
            <person name="Paulsen I.T."/>
        </authorList>
    </citation>
    <scope>NUCLEOTIDE SEQUENCE [LARGE SCALE GENOMIC DNA]</scope>
    <source>
        <strain evidence="9 10">VCS1703A</strain>
    </source>
</reference>
<sequence>MNILLKGAAALEKMRVAGQLAADVLDMITPHVQVGITTAQLDELCQQYITQRGAVSACLGYGNPPFPKATCISVNHVICHGIPSDKKLKNGDIVNIDVTVIVDGYHGDSSRMYVAGTAGVLAQRLIEVTYDCLWAGISVVKPGARLGDIGHAIQTIAEKERFSVVREFCGHGIGVGFHEDPQILHYGKPDHGIVLEEGMTFTIEPMINAGRAALKILPDGWTAVTRDRSLSAQWEHMLAVTKTGYEVFTLSAKERASGRKACG</sequence>
<dbReference type="Pfam" id="PF00557">
    <property type="entry name" value="Peptidase_M24"/>
    <property type="match status" value="1"/>
</dbReference>
<keyword evidence="4 6" id="KW-0479">Metal-binding</keyword>
<dbReference type="OrthoDB" id="9802055at2"/>
<feature type="binding site" evidence="6">
    <location>
        <position position="235"/>
    </location>
    <ligand>
        <name>a divalent metal cation</name>
        <dbReference type="ChEBI" id="CHEBI:60240"/>
        <label>1</label>
    </ligand>
</feature>
<dbReference type="STRING" id="246195.DNO_0724"/>
<dbReference type="NCBIfam" id="NF008970">
    <property type="entry name" value="PRK12318.1"/>
    <property type="match status" value="1"/>
</dbReference>
<evidence type="ECO:0000256" key="1">
    <source>
        <dbReference type="ARBA" id="ARBA00002521"/>
    </source>
</evidence>
<protein>
    <recommendedName>
        <fullName evidence="6 7">Methionine aminopeptidase</fullName>
        <shortName evidence="6">MAP</shortName>
        <shortName evidence="6">MetAP</shortName>
        <ecNumber evidence="6 7">3.4.11.18</ecNumber>
    </recommendedName>
    <alternativeName>
        <fullName evidence="6">Peptidase M</fullName>
    </alternativeName>
</protein>
<gene>
    <name evidence="6 9" type="primary">map</name>
    <name evidence="9" type="ordered locus">DNO_0724</name>
</gene>
<comment type="subunit">
    <text evidence="6">Monomer.</text>
</comment>
<dbReference type="InterPro" id="IPR036005">
    <property type="entry name" value="Creatinase/aminopeptidase-like"/>
</dbReference>
<keyword evidence="3 6" id="KW-0645">Protease</keyword>
<evidence type="ECO:0000256" key="2">
    <source>
        <dbReference type="ARBA" id="ARBA00022438"/>
    </source>
</evidence>
<dbReference type="HOGENOM" id="CLU_015857_0_0_6"/>
<accession>A5EV14</accession>
<dbReference type="eggNOG" id="COG0024">
    <property type="taxonomic scope" value="Bacteria"/>
</dbReference>
<keyword evidence="10" id="KW-1185">Reference proteome</keyword>
<feature type="domain" description="Peptidase M24" evidence="8">
    <location>
        <begin position="12"/>
        <end position="242"/>
    </location>
</feature>
<dbReference type="GO" id="GO:0005829">
    <property type="term" value="C:cytosol"/>
    <property type="evidence" value="ECO:0007669"/>
    <property type="project" value="TreeGrafter"/>
</dbReference>
<evidence type="ECO:0000256" key="6">
    <source>
        <dbReference type="HAMAP-Rule" id="MF_01974"/>
    </source>
</evidence>
<feature type="binding site" evidence="6">
    <location>
        <position position="108"/>
    </location>
    <ligand>
        <name>a divalent metal cation</name>
        <dbReference type="ChEBI" id="CHEBI:60240"/>
        <label>1</label>
    </ligand>
</feature>
<feature type="binding site" evidence="6">
    <location>
        <position position="171"/>
    </location>
    <ligand>
        <name>a divalent metal cation</name>
        <dbReference type="ChEBI" id="CHEBI:60240"/>
        <label>2</label>
        <note>catalytic</note>
    </ligand>
</feature>
<dbReference type="Gene3D" id="3.90.230.10">
    <property type="entry name" value="Creatinase/methionine aminopeptidase superfamily"/>
    <property type="match status" value="1"/>
</dbReference>
<evidence type="ECO:0000256" key="5">
    <source>
        <dbReference type="ARBA" id="ARBA00022801"/>
    </source>
</evidence>
<feature type="binding site" evidence="6">
    <location>
        <position position="178"/>
    </location>
    <ligand>
        <name>substrate</name>
    </ligand>
</feature>
<dbReference type="GO" id="GO:0004239">
    <property type="term" value="F:initiator methionyl aminopeptidase activity"/>
    <property type="evidence" value="ECO:0007669"/>
    <property type="project" value="UniProtKB-UniRule"/>
</dbReference>
<feature type="binding site" evidence="6">
    <location>
        <position position="108"/>
    </location>
    <ligand>
        <name>a divalent metal cation</name>
        <dbReference type="ChEBI" id="CHEBI:60240"/>
        <label>2</label>
        <note>catalytic</note>
    </ligand>
</feature>
<dbReference type="Proteomes" id="UP000000248">
    <property type="component" value="Chromosome"/>
</dbReference>
<name>A5EV14_DICNV</name>
<comment type="catalytic activity">
    <reaction evidence="6 7">
        <text>Release of N-terminal amino acids, preferentially methionine, from peptides and arylamides.</text>
        <dbReference type="EC" id="3.4.11.18"/>
    </reaction>
</comment>
<dbReference type="EC" id="3.4.11.18" evidence="6 7"/>
<evidence type="ECO:0000313" key="9">
    <source>
        <dbReference type="EMBL" id="ABQ13153.1"/>
    </source>
</evidence>
<dbReference type="PANTHER" id="PTHR43330:SF27">
    <property type="entry name" value="METHIONINE AMINOPEPTIDASE"/>
    <property type="match status" value="1"/>
</dbReference>
<evidence type="ECO:0000256" key="7">
    <source>
        <dbReference type="RuleBase" id="RU003653"/>
    </source>
</evidence>
<dbReference type="MEROPS" id="M24.001"/>
<dbReference type="NCBIfam" id="TIGR00500">
    <property type="entry name" value="met_pdase_I"/>
    <property type="match status" value="1"/>
</dbReference>
<evidence type="ECO:0000256" key="4">
    <source>
        <dbReference type="ARBA" id="ARBA00022723"/>
    </source>
</evidence>
<feature type="binding site" evidence="6">
    <location>
        <position position="97"/>
    </location>
    <ligand>
        <name>a divalent metal cation</name>
        <dbReference type="ChEBI" id="CHEBI:60240"/>
        <label>1</label>
    </ligand>
</feature>
<feature type="binding site" evidence="6">
    <location>
        <position position="204"/>
    </location>
    <ligand>
        <name>a divalent metal cation</name>
        <dbReference type="ChEBI" id="CHEBI:60240"/>
        <label>2</label>
        <note>catalytic</note>
    </ligand>
</feature>
<evidence type="ECO:0000256" key="3">
    <source>
        <dbReference type="ARBA" id="ARBA00022670"/>
    </source>
</evidence>
<evidence type="ECO:0000259" key="8">
    <source>
        <dbReference type="Pfam" id="PF00557"/>
    </source>
</evidence>
<dbReference type="GO" id="GO:0006508">
    <property type="term" value="P:proteolysis"/>
    <property type="evidence" value="ECO:0007669"/>
    <property type="project" value="UniProtKB-KW"/>
</dbReference>
<proteinExistence type="inferred from homology"/>
<dbReference type="PROSITE" id="PS00680">
    <property type="entry name" value="MAP_1"/>
    <property type="match status" value="1"/>
</dbReference>
<dbReference type="GO" id="GO:0070006">
    <property type="term" value="F:metalloaminopeptidase activity"/>
    <property type="evidence" value="ECO:0007669"/>
    <property type="project" value="UniProtKB-UniRule"/>
</dbReference>
<dbReference type="SUPFAM" id="SSF55920">
    <property type="entry name" value="Creatinase/aminopeptidase"/>
    <property type="match status" value="1"/>
</dbReference>
<organism evidence="9 10">
    <name type="scientific">Dichelobacter nodosus (strain VCS1703A)</name>
    <dbReference type="NCBI Taxonomy" id="246195"/>
    <lineage>
        <taxon>Bacteria</taxon>
        <taxon>Pseudomonadati</taxon>
        <taxon>Pseudomonadota</taxon>
        <taxon>Gammaproteobacteria</taxon>
        <taxon>Cardiobacteriales</taxon>
        <taxon>Cardiobacteriaceae</taxon>
        <taxon>Dichelobacter</taxon>
    </lineage>
</organism>
<keyword evidence="2 6" id="KW-0031">Aminopeptidase</keyword>
<feature type="binding site" evidence="6">
    <location>
        <position position="235"/>
    </location>
    <ligand>
        <name>a divalent metal cation</name>
        <dbReference type="ChEBI" id="CHEBI:60240"/>
        <label>2</label>
        <note>catalytic</note>
    </ligand>
</feature>
<dbReference type="AlphaFoldDB" id="A5EV14"/>